<dbReference type="Proteomes" id="UP000606786">
    <property type="component" value="Unassembled WGS sequence"/>
</dbReference>
<protein>
    <submittedName>
        <fullName evidence="2">(Mediterranean fruit fly) hypothetical protein</fullName>
    </submittedName>
</protein>
<dbReference type="EMBL" id="CAJHJT010000034">
    <property type="protein sequence ID" value="CAD7004787.1"/>
    <property type="molecule type" value="Genomic_DNA"/>
</dbReference>
<comment type="caution">
    <text evidence="2">The sequence shown here is derived from an EMBL/GenBank/DDBJ whole genome shotgun (WGS) entry which is preliminary data.</text>
</comment>
<gene>
    <name evidence="2" type="ORF">CCAP1982_LOCUS13177</name>
</gene>
<feature type="transmembrane region" description="Helical" evidence="1">
    <location>
        <begin position="26"/>
        <end position="45"/>
    </location>
</feature>
<dbReference type="AlphaFoldDB" id="A0A811V4K7"/>
<keyword evidence="3" id="KW-1185">Reference proteome</keyword>
<keyword evidence="1" id="KW-0472">Membrane</keyword>
<keyword evidence="1" id="KW-0812">Transmembrane</keyword>
<evidence type="ECO:0000313" key="2">
    <source>
        <dbReference type="EMBL" id="CAD7004787.1"/>
    </source>
</evidence>
<evidence type="ECO:0000256" key="1">
    <source>
        <dbReference type="SAM" id="Phobius"/>
    </source>
</evidence>
<name>A0A811V4K7_CERCA</name>
<organism evidence="2 3">
    <name type="scientific">Ceratitis capitata</name>
    <name type="common">Mediterranean fruit fly</name>
    <name type="synonym">Tephritis capitata</name>
    <dbReference type="NCBI Taxonomy" id="7213"/>
    <lineage>
        <taxon>Eukaryota</taxon>
        <taxon>Metazoa</taxon>
        <taxon>Ecdysozoa</taxon>
        <taxon>Arthropoda</taxon>
        <taxon>Hexapoda</taxon>
        <taxon>Insecta</taxon>
        <taxon>Pterygota</taxon>
        <taxon>Neoptera</taxon>
        <taxon>Endopterygota</taxon>
        <taxon>Diptera</taxon>
        <taxon>Brachycera</taxon>
        <taxon>Muscomorpha</taxon>
        <taxon>Tephritoidea</taxon>
        <taxon>Tephritidae</taxon>
        <taxon>Ceratitis</taxon>
        <taxon>Ceratitis</taxon>
    </lineage>
</organism>
<keyword evidence="1" id="KW-1133">Transmembrane helix</keyword>
<accession>A0A811V4K7</accession>
<evidence type="ECO:0000313" key="3">
    <source>
        <dbReference type="Proteomes" id="UP000606786"/>
    </source>
</evidence>
<reference evidence="2" key="1">
    <citation type="submission" date="2020-11" db="EMBL/GenBank/DDBJ databases">
        <authorList>
            <person name="Whitehead M."/>
        </authorList>
    </citation>
    <scope>NUCLEOTIDE SEQUENCE</scope>
    <source>
        <strain evidence="2">EGII</strain>
    </source>
</reference>
<proteinExistence type="predicted"/>
<sequence>MSNTLASMPGTRCVASQCCIEMQSLGIVWLLVGWCVVLTSVAGAASQQIQSRQSHYPNLQRLWFVVRADAAGPSRNPQTAR</sequence>